<keyword evidence="9" id="KW-0444">Lipid biosynthesis</keyword>
<evidence type="ECO:0000256" key="9">
    <source>
        <dbReference type="ARBA" id="ARBA00022516"/>
    </source>
</evidence>
<dbReference type="EC" id="2.7.7.41" evidence="6 18"/>
<evidence type="ECO:0000313" key="21">
    <source>
        <dbReference type="Proteomes" id="UP000818323"/>
    </source>
</evidence>
<dbReference type="RefSeq" id="WP_161724499.1">
    <property type="nucleotide sequence ID" value="NZ_JAAAXI010000013.1"/>
</dbReference>
<evidence type="ECO:0000256" key="14">
    <source>
        <dbReference type="ARBA" id="ARBA00023098"/>
    </source>
</evidence>
<dbReference type="PROSITE" id="PS01315">
    <property type="entry name" value="CDS"/>
    <property type="match status" value="1"/>
</dbReference>
<evidence type="ECO:0000256" key="5">
    <source>
        <dbReference type="ARBA" id="ARBA00010185"/>
    </source>
</evidence>
<evidence type="ECO:0000256" key="7">
    <source>
        <dbReference type="ARBA" id="ARBA00019373"/>
    </source>
</evidence>
<keyword evidence="13 19" id="KW-1133">Transmembrane helix</keyword>
<evidence type="ECO:0000256" key="15">
    <source>
        <dbReference type="ARBA" id="ARBA00023136"/>
    </source>
</evidence>
<keyword evidence="16" id="KW-0594">Phospholipid biosynthesis</keyword>
<evidence type="ECO:0000256" key="19">
    <source>
        <dbReference type="SAM" id="Phobius"/>
    </source>
</evidence>
<evidence type="ECO:0000256" key="16">
    <source>
        <dbReference type="ARBA" id="ARBA00023209"/>
    </source>
</evidence>
<keyword evidence="21" id="KW-1185">Reference proteome</keyword>
<evidence type="ECO:0000256" key="2">
    <source>
        <dbReference type="ARBA" id="ARBA00004651"/>
    </source>
</evidence>
<sequence>MVANEGSSLPSSPKRGPSKELTTRVLSALVMIALALLTAYLGGWAFALFWLAAGIAMMVEWTDMTGVEPRRPVQALLSAGLVVLTLLLIANAGLGLSAAVMLGFLAAGALLARGEEGKRWASLGFAYAAVIVLVPPLVREHPDFGILGLLWMFAVVWATDIAAYFTGRAFGGPKLCPSISPKKTWSGFIGGVVAATLGGLLVAWIGRRFGAHPPVGYPALAALAVVASIASQIGDLGESALKRHCQVKDSSHLIPGHGGVMDRLDGFWAVCLIVAAVLLALHFTA</sequence>
<comment type="caution">
    <text evidence="20">The sequence shown here is derived from an EMBL/GenBank/DDBJ whole genome shotgun (WGS) entry which is preliminary data.</text>
</comment>
<evidence type="ECO:0000256" key="11">
    <source>
        <dbReference type="ARBA" id="ARBA00022692"/>
    </source>
</evidence>
<keyword evidence="15 19" id="KW-0472">Membrane</keyword>
<dbReference type="PANTHER" id="PTHR46382:SF1">
    <property type="entry name" value="PHOSPHATIDATE CYTIDYLYLTRANSFERASE"/>
    <property type="match status" value="1"/>
</dbReference>
<dbReference type="Proteomes" id="UP000818323">
    <property type="component" value="Unassembled WGS sequence"/>
</dbReference>
<evidence type="ECO:0000256" key="18">
    <source>
        <dbReference type="RuleBase" id="RU003938"/>
    </source>
</evidence>
<feature type="transmembrane region" description="Helical" evidence="19">
    <location>
        <begin position="120"/>
        <end position="138"/>
    </location>
</feature>
<name>A0ABW9YTE9_9HYPH</name>
<keyword evidence="11 18" id="KW-0812">Transmembrane</keyword>
<proteinExistence type="inferred from homology"/>
<keyword evidence="14" id="KW-0443">Lipid metabolism</keyword>
<accession>A0ABW9YTE9</accession>
<evidence type="ECO:0000313" key="20">
    <source>
        <dbReference type="EMBL" id="NBJ23325.1"/>
    </source>
</evidence>
<dbReference type="PANTHER" id="PTHR46382">
    <property type="entry name" value="PHOSPHATIDATE CYTIDYLYLTRANSFERASE"/>
    <property type="match status" value="1"/>
</dbReference>
<dbReference type="InterPro" id="IPR000374">
    <property type="entry name" value="PC_trans"/>
</dbReference>
<evidence type="ECO:0000256" key="1">
    <source>
        <dbReference type="ARBA" id="ARBA00001698"/>
    </source>
</evidence>
<feature type="transmembrane region" description="Helical" evidence="19">
    <location>
        <begin position="144"/>
        <end position="165"/>
    </location>
</feature>
<dbReference type="EMBL" id="JAAAXJ010000001">
    <property type="protein sequence ID" value="NBJ23325.1"/>
    <property type="molecule type" value="Genomic_DNA"/>
</dbReference>
<keyword evidence="17" id="KW-1208">Phospholipid metabolism</keyword>
<dbReference type="GO" id="GO:0016779">
    <property type="term" value="F:nucleotidyltransferase activity"/>
    <property type="evidence" value="ECO:0007669"/>
    <property type="project" value="UniProtKB-KW"/>
</dbReference>
<gene>
    <name evidence="20" type="ORF">GR303_02975</name>
</gene>
<comment type="similarity">
    <text evidence="5 18">Belongs to the CDS family.</text>
</comment>
<keyword evidence="10 18" id="KW-0808">Transferase</keyword>
<dbReference type="Pfam" id="PF01148">
    <property type="entry name" value="CTP_transf_1"/>
    <property type="match status" value="1"/>
</dbReference>
<comment type="pathway">
    <text evidence="4">Lipid metabolism.</text>
</comment>
<comment type="subcellular location">
    <subcellularLocation>
        <location evidence="2">Cell membrane</location>
        <topology evidence="2">Multi-pass membrane protein</topology>
    </subcellularLocation>
</comment>
<protein>
    <recommendedName>
        <fullName evidence="7 18">Phosphatidate cytidylyltransferase</fullName>
        <ecNumber evidence="6 18">2.7.7.41</ecNumber>
    </recommendedName>
</protein>
<evidence type="ECO:0000256" key="6">
    <source>
        <dbReference type="ARBA" id="ARBA00012487"/>
    </source>
</evidence>
<feature type="transmembrane region" description="Helical" evidence="19">
    <location>
        <begin position="96"/>
        <end position="113"/>
    </location>
</feature>
<evidence type="ECO:0000256" key="17">
    <source>
        <dbReference type="ARBA" id="ARBA00023264"/>
    </source>
</evidence>
<feature type="transmembrane region" description="Helical" evidence="19">
    <location>
        <begin position="73"/>
        <end position="90"/>
    </location>
</feature>
<comment type="pathway">
    <text evidence="3 18">Phospholipid metabolism; CDP-diacylglycerol biosynthesis; CDP-diacylglycerol from sn-glycerol 3-phosphate: step 3/3.</text>
</comment>
<keyword evidence="12 18" id="KW-0548">Nucleotidyltransferase</keyword>
<evidence type="ECO:0000256" key="4">
    <source>
        <dbReference type="ARBA" id="ARBA00005189"/>
    </source>
</evidence>
<evidence type="ECO:0000256" key="12">
    <source>
        <dbReference type="ARBA" id="ARBA00022695"/>
    </source>
</evidence>
<comment type="catalytic activity">
    <reaction evidence="1 18">
        <text>a 1,2-diacyl-sn-glycero-3-phosphate + CTP + H(+) = a CDP-1,2-diacyl-sn-glycerol + diphosphate</text>
        <dbReference type="Rhea" id="RHEA:16229"/>
        <dbReference type="ChEBI" id="CHEBI:15378"/>
        <dbReference type="ChEBI" id="CHEBI:33019"/>
        <dbReference type="ChEBI" id="CHEBI:37563"/>
        <dbReference type="ChEBI" id="CHEBI:58332"/>
        <dbReference type="ChEBI" id="CHEBI:58608"/>
        <dbReference type="EC" id="2.7.7.41"/>
    </reaction>
</comment>
<evidence type="ECO:0000256" key="3">
    <source>
        <dbReference type="ARBA" id="ARBA00005119"/>
    </source>
</evidence>
<evidence type="ECO:0000256" key="13">
    <source>
        <dbReference type="ARBA" id="ARBA00022989"/>
    </source>
</evidence>
<reference evidence="20 21" key="1">
    <citation type="submission" date="2020-01" db="EMBL/GenBank/DDBJ databases">
        <title>Microvirga sp. nov., an arsenate reduction bacterium isolated from Tibet hotspring sediments.</title>
        <authorList>
            <person name="Yuan C.-G."/>
        </authorList>
    </citation>
    <scope>NUCLEOTIDE SEQUENCE [LARGE SCALE GENOMIC DNA]</scope>
    <source>
        <strain evidence="20 21">SYSU G3D203</strain>
    </source>
</reference>
<evidence type="ECO:0000256" key="8">
    <source>
        <dbReference type="ARBA" id="ARBA00022475"/>
    </source>
</evidence>
<evidence type="ECO:0000256" key="10">
    <source>
        <dbReference type="ARBA" id="ARBA00022679"/>
    </source>
</evidence>
<feature type="transmembrane region" description="Helical" evidence="19">
    <location>
        <begin position="266"/>
        <end position="284"/>
    </location>
</feature>
<feature type="transmembrane region" description="Helical" evidence="19">
    <location>
        <begin position="185"/>
        <end position="205"/>
    </location>
</feature>
<organism evidence="20 21">
    <name type="scientific">Microvirga arsenatis</name>
    <dbReference type="NCBI Taxonomy" id="2692265"/>
    <lineage>
        <taxon>Bacteria</taxon>
        <taxon>Pseudomonadati</taxon>
        <taxon>Pseudomonadota</taxon>
        <taxon>Alphaproteobacteria</taxon>
        <taxon>Hyphomicrobiales</taxon>
        <taxon>Methylobacteriaceae</taxon>
        <taxon>Microvirga</taxon>
    </lineage>
</organism>
<keyword evidence="8" id="KW-1003">Cell membrane</keyword>